<proteinExistence type="predicted"/>
<dbReference type="Proteomes" id="UP000887579">
    <property type="component" value="Unplaced"/>
</dbReference>
<organism evidence="1 2">
    <name type="scientific">Panagrolaimus sp. ES5</name>
    <dbReference type="NCBI Taxonomy" id="591445"/>
    <lineage>
        <taxon>Eukaryota</taxon>
        <taxon>Metazoa</taxon>
        <taxon>Ecdysozoa</taxon>
        <taxon>Nematoda</taxon>
        <taxon>Chromadorea</taxon>
        <taxon>Rhabditida</taxon>
        <taxon>Tylenchina</taxon>
        <taxon>Panagrolaimomorpha</taxon>
        <taxon>Panagrolaimoidea</taxon>
        <taxon>Panagrolaimidae</taxon>
        <taxon>Panagrolaimus</taxon>
    </lineage>
</organism>
<protein>
    <submittedName>
        <fullName evidence="2">Uncharacterized protein</fullName>
    </submittedName>
</protein>
<evidence type="ECO:0000313" key="2">
    <source>
        <dbReference type="WBParaSite" id="ES5_v2.g24626.t1"/>
    </source>
</evidence>
<evidence type="ECO:0000313" key="1">
    <source>
        <dbReference type="Proteomes" id="UP000887579"/>
    </source>
</evidence>
<name>A0AC34G4Q2_9BILA</name>
<sequence>MYYLLGLVFKMTHEEQKARDAFIEAINLDYRCWPAWESLALIVKEKSEILTFDLPRTWQYKLFLAKASLHLNILRDAVDIFEDLVKNSMGSVPYLICENAAAVGALQDLVKNSMGSVPYLICENAAAVGALQEHGSAISMFQLVHKCDPYRIEQMNHYADTNYFALVKQHDRAHSLLITATRLSPRNSLLWVLLGHACLELKNPTDAVSAYRKAIAIDPDAFQPYYSMGQIYEIFGFPDFAVRFYEQAHRCKPSDSRMLVAMGVGFAQLRRYKDAENAYIKAFRVGDVQGNALKKLGHLYEEMKEPEKAAKVYTTFLKVYGEENHSDTQMFAHSCLYLAQYFYDQNKYDKANEYTERCINNEYTKEAALKIQREIQMKKALALDEKIPV</sequence>
<reference evidence="2" key="1">
    <citation type="submission" date="2022-11" db="UniProtKB">
        <authorList>
            <consortium name="WormBaseParasite"/>
        </authorList>
    </citation>
    <scope>IDENTIFICATION</scope>
</reference>
<dbReference type="WBParaSite" id="ES5_v2.g24626.t1">
    <property type="protein sequence ID" value="ES5_v2.g24626.t1"/>
    <property type="gene ID" value="ES5_v2.g24626"/>
</dbReference>
<accession>A0AC34G4Q2</accession>